<protein>
    <submittedName>
        <fullName evidence="1">Uncharacterized protein</fullName>
    </submittedName>
</protein>
<dbReference type="AlphaFoldDB" id="A0A554MV03"/>
<dbReference type="EMBL" id="QMDX01000019">
    <property type="protein sequence ID" value="TSD08965.1"/>
    <property type="molecule type" value="Genomic_DNA"/>
</dbReference>
<dbReference type="InParanoid" id="A0A554MV03"/>
<dbReference type="Proteomes" id="UP000319894">
    <property type="component" value="Unassembled WGS sequence"/>
</dbReference>
<comment type="caution">
    <text evidence="1">The sequence shown here is derived from an EMBL/GenBank/DDBJ whole genome shotgun (WGS) entry which is preliminary data.</text>
</comment>
<gene>
    <name evidence="1" type="ORF">DP107_17280</name>
</gene>
<reference evidence="1 2" key="1">
    <citation type="submission" date="2018-06" db="EMBL/GenBank/DDBJ databases">
        <title>Natronomonas sp. F16-60 a new haloarchaeon isolated from a solar saltern of Isla Cristina, Huelva, Spain.</title>
        <authorList>
            <person name="Duran-Viseras A."/>
            <person name="Sanchez-Porro C."/>
            <person name="Ventosa A."/>
        </authorList>
    </citation>
    <scope>NUCLEOTIDE SEQUENCE [LARGE SCALE GENOMIC DNA]</scope>
    <source>
        <strain evidence="1 2">F16-60</strain>
    </source>
</reference>
<organism evidence="1 2">
    <name type="scientific">Haloglomus irregulare</name>
    <dbReference type="NCBI Taxonomy" id="2234134"/>
    <lineage>
        <taxon>Archaea</taxon>
        <taxon>Methanobacteriati</taxon>
        <taxon>Methanobacteriota</taxon>
        <taxon>Stenosarchaea group</taxon>
        <taxon>Halobacteria</taxon>
        <taxon>Halobacteriales</taxon>
        <taxon>Natronomonadaceae</taxon>
        <taxon>Haloglomus</taxon>
    </lineage>
</organism>
<dbReference type="RefSeq" id="WP_144263376.1">
    <property type="nucleotide sequence ID" value="NZ_QMDX01000019.1"/>
</dbReference>
<keyword evidence="2" id="KW-1185">Reference proteome</keyword>
<evidence type="ECO:0000313" key="1">
    <source>
        <dbReference type="EMBL" id="TSD08965.1"/>
    </source>
</evidence>
<proteinExistence type="predicted"/>
<evidence type="ECO:0000313" key="2">
    <source>
        <dbReference type="Proteomes" id="UP000319894"/>
    </source>
</evidence>
<accession>A0A554MV03</accession>
<name>A0A554MV03_9EURY</name>
<sequence>MFFRDIGGGGQRGGGGVLSLLERLDDEPASDDGRPDDCDCGDWNADTELLCWPRYRDEVEALASVE</sequence>